<sequence>MERAPSPPDWYQEDVVCVAIVPIGQMVDWSPDSYEPDLSLWPPEGTFLRFQSIARELDLEPLATLNPYEQSRHSKDVCKALLSRWDELAVAVENTPGAGWVAAIGLMLKCCVRSDGVELLIEGP</sequence>
<dbReference type="KEGG" id="ssua:FPZ54_11440"/>
<dbReference type="EMBL" id="CP042239">
    <property type="protein sequence ID" value="QDX26573.1"/>
    <property type="molecule type" value="Genomic_DNA"/>
</dbReference>
<dbReference type="Proteomes" id="UP000318055">
    <property type="component" value="Chromosome"/>
</dbReference>
<keyword evidence="2" id="KW-1185">Reference proteome</keyword>
<proteinExistence type="predicted"/>
<dbReference type="RefSeq" id="WP_145847334.1">
    <property type="nucleotide sequence ID" value="NZ_CP042239.1"/>
</dbReference>
<protein>
    <submittedName>
        <fullName evidence="1">Uncharacterized protein</fullName>
    </submittedName>
</protein>
<reference evidence="1 2" key="1">
    <citation type="submission" date="2019-07" db="EMBL/GenBank/DDBJ databases">
        <title>Sphingomonas alkalisoli sp. nov., isolated from rhizosphere soil of Suaedae salsa.</title>
        <authorList>
            <person name="Zhang H."/>
            <person name="Xu L."/>
            <person name="Zhang J.-X."/>
            <person name="Sun J.-Q."/>
        </authorList>
    </citation>
    <scope>NUCLEOTIDE SEQUENCE [LARGE SCALE GENOMIC DNA]</scope>
    <source>
        <strain evidence="1 2">XS-10</strain>
    </source>
</reference>
<name>A0A518RGJ7_9SPHN</name>
<dbReference type="AlphaFoldDB" id="A0A518RGJ7"/>
<organism evidence="1 2">
    <name type="scientific">Sphingomonas suaedae</name>
    <dbReference type="NCBI Taxonomy" id="2599297"/>
    <lineage>
        <taxon>Bacteria</taxon>
        <taxon>Pseudomonadati</taxon>
        <taxon>Pseudomonadota</taxon>
        <taxon>Alphaproteobacteria</taxon>
        <taxon>Sphingomonadales</taxon>
        <taxon>Sphingomonadaceae</taxon>
        <taxon>Sphingomonas</taxon>
    </lineage>
</organism>
<gene>
    <name evidence="1" type="ORF">FPZ54_11440</name>
</gene>
<evidence type="ECO:0000313" key="1">
    <source>
        <dbReference type="EMBL" id="QDX26573.1"/>
    </source>
</evidence>
<evidence type="ECO:0000313" key="2">
    <source>
        <dbReference type="Proteomes" id="UP000318055"/>
    </source>
</evidence>
<accession>A0A518RGJ7</accession>